<evidence type="ECO:0000256" key="1">
    <source>
        <dbReference type="ARBA" id="ARBA00000077"/>
    </source>
</evidence>
<comment type="similarity">
    <text evidence="3 11">Belongs to the RNase H family.</text>
</comment>
<sequence length="148" mass="15831">MSDGKVVIYTDGACKGNPGPGGWGYLIKGSAGDTEAYGGDKDTTNNKMEMTAVIEALKSLATASVVVVHTDSKYVLDGLNQWLKGWKAKGWRLASGGPVKNVELWKQLDALCTFHKVEWVWVRGHNGDPGNERADKLANLGVAGLSGR</sequence>
<evidence type="ECO:0000313" key="13">
    <source>
        <dbReference type="EMBL" id="MBB4861286.1"/>
    </source>
</evidence>
<dbReference type="NCBIfam" id="NF001236">
    <property type="entry name" value="PRK00203.1"/>
    <property type="match status" value="1"/>
</dbReference>
<feature type="binding site" evidence="11">
    <location>
        <position position="71"/>
    </location>
    <ligand>
        <name>Mg(2+)</name>
        <dbReference type="ChEBI" id="CHEBI:18420"/>
        <label>1</label>
    </ligand>
</feature>
<keyword evidence="6 11" id="KW-0540">Nuclease</keyword>
<comment type="catalytic activity">
    <reaction evidence="1 11">
        <text>Endonucleolytic cleavage to 5'-phosphomonoester.</text>
        <dbReference type="EC" id="3.1.26.4"/>
    </reaction>
</comment>
<dbReference type="HAMAP" id="MF_00042">
    <property type="entry name" value="RNase_H"/>
    <property type="match status" value="1"/>
</dbReference>
<dbReference type="PANTHER" id="PTHR10642">
    <property type="entry name" value="RIBONUCLEASE H1"/>
    <property type="match status" value="1"/>
</dbReference>
<evidence type="ECO:0000259" key="12">
    <source>
        <dbReference type="PROSITE" id="PS50879"/>
    </source>
</evidence>
<comment type="caution">
    <text evidence="13">The sequence shown here is derived from an EMBL/GenBank/DDBJ whole genome shotgun (WGS) entry which is preliminary data.</text>
</comment>
<comment type="subunit">
    <text evidence="4 11">Monomer.</text>
</comment>
<dbReference type="GO" id="GO:0043137">
    <property type="term" value="P:DNA replication, removal of RNA primer"/>
    <property type="evidence" value="ECO:0007669"/>
    <property type="project" value="TreeGrafter"/>
</dbReference>
<keyword evidence="11" id="KW-0963">Cytoplasm</keyword>
<comment type="function">
    <text evidence="2 11">Endonuclease that specifically degrades the RNA of RNA-DNA hybrids.</text>
</comment>
<dbReference type="InterPro" id="IPR036397">
    <property type="entry name" value="RNaseH_sf"/>
</dbReference>
<feature type="binding site" evidence="11">
    <location>
        <position position="11"/>
    </location>
    <ligand>
        <name>Mg(2+)</name>
        <dbReference type="ChEBI" id="CHEBI:18420"/>
        <label>2</label>
    </ligand>
</feature>
<protein>
    <recommendedName>
        <fullName evidence="5 11">Ribonuclease H</fullName>
        <shortName evidence="11">RNase H</shortName>
        <ecNumber evidence="5 11">3.1.26.4</ecNumber>
    </recommendedName>
</protein>
<proteinExistence type="inferred from homology"/>
<keyword evidence="7 11" id="KW-0479">Metal-binding</keyword>
<dbReference type="PANTHER" id="PTHR10642:SF26">
    <property type="entry name" value="RIBONUCLEASE H1"/>
    <property type="match status" value="1"/>
</dbReference>
<dbReference type="GO" id="GO:0005737">
    <property type="term" value="C:cytoplasm"/>
    <property type="evidence" value="ECO:0007669"/>
    <property type="project" value="UniProtKB-SubCell"/>
</dbReference>
<dbReference type="EMBL" id="JACHLI010000001">
    <property type="protein sequence ID" value="MBB4861286.1"/>
    <property type="molecule type" value="Genomic_DNA"/>
</dbReference>
<evidence type="ECO:0000256" key="5">
    <source>
        <dbReference type="ARBA" id="ARBA00012180"/>
    </source>
</evidence>
<dbReference type="InterPro" id="IPR050092">
    <property type="entry name" value="RNase_H"/>
</dbReference>
<keyword evidence="10 11" id="KW-0460">Magnesium</keyword>
<evidence type="ECO:0000256" key="3">
    <source>
        <dbReference type="ARBA" id="ARBA00005300"/>
    </source>
</evidence>
<feature type="domain" description="RNase H type-1" evidence="12">
    <location>
        <begin position="2"/>
        <end position="143"/>
    </location>
</feature>
<feature type="binding site" evidence="11">
    <location>
        <position position="135"/>
    </location>
    <ligand>
        <name>Mg(2+)</name>
        <dbReference type="ChEBI" id="CHEBI:18420"/>
        <label>2</label>
    </ligand>
</feature>
<dbReference type="GO" id="GO:0004523">
    <property type="term" value="F:RNA-DNA hybrid ribonuclease activity"/>
    <property type="evidence" value="ECO:0007669"/>
    <property type="project" value="UniProtKB-UniRule"/>
</dbReference>
<name>A0A7W7KF65_PSENT</name>
<evidence type="ECO:0000256" key="2">
    <source>
        <dbReference type="ARBA" id="ARBA00004065"/>
    </source>
</evidence>
<dbReference type="SUPFAM" id="SSF53098">
    <property type="entry name" value="Ribonuclease H-like"/>
    <property type="match status" value="1"/>
</dbReference>
<dbReference type="RefSeq" id="WP_184585558.1">
    <property type="nucleotide sequence ID" value="NZ_JACHLI010000001.1"/>
</dbReference>
<evidence type="ECO:0000256" key="4">
    <source>
        <dbReference type="ARBA" id="ARBA00011245"/>
    </source>
</evidence>
<feature type="binding site" evidence="11">
    <location>
        <position position="11"/>
    </location>
    <ligand>
        <name>Mg(2+)</name>
        <dbReference type="ChEBI" id="CHEBI:18420"/>
        <label>1</label>
    </ligand>
</feature>
<dbReference type="InterPro" id="IPR012337">
    <property type="entry name" value="RNaseH-like_sf"/>
</dbReference>
<dbReference type="PROSITE" id="PS50879">
    <property type="entry name" value="RNASE_H_1"/>
    <property type="match status" value="1"/>
</dbReference>
<dbReference type="GO" id="GO:0000287">
    <property type="term" value="F:magnesium ion binding"/>
    <property type="evidence" value="ECO:0007669"/>
    <property type="project" value="UniProtKB-UniRule"/>
</dbReference>
<dbReference type="CDD" id="cd09278">
    <property type="entry name" value="RNase_HI_prokaryote_like"/>
    <property type="match status" value="1"/>
</dbReference>
<organism evidence="13 14">
    <name type="scientific">Pseudomonas nitroreducens</name>
    <dbReference type="NCBI Taxonomy" id="46680"/>
    <lineage>
        <taxon>Bacteria</taxon>
        <taxon>Pseudomonadati</taxon>
        <taxon>Pseudomonadota</taxon>
        <taxon>Gammaproteobacteria</taxon>
        <taxon>Pseudomonadales</taxon>
        <taxon>Pseudomonadaceae</taxon>
        <taxon>Pseudomonas</taxon>
    </lineage>
</organism>
<evidence type="ECO:0000256" key="6">
    <source>
        <dbReference type="ARBA" id="ARBA00022722"/>
    </source>
</evidence>
<keyword evidence="8 11" id="KW-0255">Endonuclease</keyword>
<comment type="subcellular location">
    <subcellularLocation>
        <location evidence="11">Cytoplasm</location>
    </subcellularLocation>
</comment>
<dbReference type="FunFam" id="3.30.420.10:FF:000089">
    <property type="entry name" value="Ribonuclease H"/>
    <property type="match status" value="1"/>
</dbReference>
<dbReference type="Pfam" id="PF00075">
    <property type="entry name" value="RNase_H"/>
    <property type="match status" value="1"/>
</dbReference>
<dbReference type="Gene3D" id="3.30.420.10">
    <property type="entry name" value="Ribonuclease H-like superfamily/Ribonuclease H"/>
    <property type="match status" value="1"/>
</dbReference>
<evidence type="ECO:0000256" key="8">
    <source>
        <dbReference type="ARBA" id="ARBA00022759"/>
    </source>
</evidence>
<accession>A0A7W7KF65</accession>
<dbReference type="InterPro" id="IPR002156">
    <property type="entry name" value="RNaseH_domain"/>
</dbReference>
<keyword evidence="9 11" id="KW-0378">Hydrolase</keyword>
<dbReference type="InterPro" id="IPR022892">
    <property type="entry name" value="RNaseHI"/>
</dbReference>
<evidence type="ECO:0000256" key="9">
    <source>
        <dbReference type="ARBA" id="ARBA00022801"/>
    </source>
</evidence>
<dbReference type="Proteomes" id="UP000566995">
    <property type="component" value="Unassembled WGS sequence"/>
</dbReference>
<dbReference type="GO" id="GO:0003676">
    <property type="term" value="F:nucleic acid binding"/>
    <property type="evidence" value="ECO:0007669"/>
    <property type="project" value="InterPro"/>
</dbReference>
<dbReference type="AlphaFoldDB" id="A0A7W7KF65"/>
<feature type="binding site" evidence="11">
    <location>
        <position position="49"/>
    </location>
    <ligand>
        <name>Mg(2+)</name>
        <dbReference type="ChEBI" id="CHEBI:18420"/>
        <label>1</label>
    </ligand>
</feature>
<evidence type="ECO:0000256" key="10">
    <source>
        <dbReference type="ARBA" id="ARBA00022842"/>
    </source>
</evidence>
<evidence type="ECO:0000256" key="11">
    <source>
        <dbReference type="HAMAP-Rule" id="MF_00042"/>
    </source>
</evidence>
<reference evidence="13 14" key="1">
    <citation type="submission" date="2020-08" db="EMBL/GenBank/DDBJ databases">
        <title>Functional genomics of gut bacteria from endangered species of beetles.</title>
        <authorList>
            <person name="Carlos-Shanley C."/>
        </authorList>
    </citation>
    <scope>NUCLEOTIDE SEQUENCE [LARGE SCALE GENOMIC DNA]</scope>
    <source>
        <strain evidence="13 14">S00179</strain>
    </source>
</reference>
<comment type="cofactor">
    <cofactor evidence="11">
        <name>Mg(2+)</name>
        <dbReference type="ChEBI" id="CHEBI:18420"/>
    </cofactor>
    <text evidence="11">Binds 1 Mg(2+) ion per subunit. May bind a second metal ion at a regulatory site, or after substrate binding.</text>
</comment>
<gene>
    <name evidence="11" type="primary">rnhA</name>
    <name evidence="13" type="ORF">HNP46_000097</name>
</gene>
<dbReference type="EC" id="3.1.26.4" evidence="5 11"/>
<evidence type="ECO:0000256" key="7">
    <source>
        <dbReference type="ARBA" id="ARBA00022723"/>
    </source>
</evidence>
<evidence type="ECO:0000313" key="14">
    <source>
        <dbReference type="Proteomes" id="UP000566995"/>
    </source>
</evidence>